<evidence type="ECO:0000256" key="1">
    <source>
        <dbReference type="SAM" id="MobiDB-lite"/>
    </source>
</evidence>
<evidence type="ECO:0000313" key="2">
    <source>
        <dbReference type="Proteomes" id="UP000035642"/>
    </source>
</evidence>
<keyword evidence="2" id="KW-1185">Reference proteome</keyword>
<reference evidence="2" key="1">
    <citation type="submission" date="2012-09" db="EMBL/GenBank/DDBJ databases">
        <authorList>
            <person name="Martin A.A."/>
        </authorList>
    </citation>
    <scope>NUCLEOTIDE SEQUENCE</scope>
</reference>
<accession>A0A0K0DIJ6</accession>
<sequence>MERCVSTRTAASQKWSTIVRALDFCKKACTSQNAAPTPNAVPARTAASDTERPARPGSARGKELPDRHLRGQLRASINSSRRRSSSILCCFFDHRHSYSFSSKGYGCSQVKRCVSPEISCEVSSEEPKTVTRN</sequence>
<organism evidence="2 3">
    <name type="scientific">Angiostrongylus cantonensis</name>
    <name type="common">Rat lungworm</name>
    <dbReference type="NCBI Taxonomy" id="6313"/>
    <lineage>
        <taxon>Eukaryota</taxon>
        <taxon>Metazoa</taxon>
        <taxon>Ecdysozoa</taxon>
        <taxon>Nematoda</taxon>
        <taxon>Chromadorea</taxon>
        <taxon>Rhabditida</taxon>
        <taxon>Rhabditina</taxon>
        <taxon>Rhabditomorpha</taxon>
        <taxon>Strongyloidea</taxon>
        <taxon>Metastrongylidae</taxon>
        <taxon>Angiostrongylus</taxon>
    </lineage>
</organism>
<dbReference type="AlphaFoldDB" id="A0A0K0DIJ6"/>
<proteinExistence type="predicted"/>
<name>A0A0K0DIJ6_ANGCA</name>
<feature type="compositionally biased region" description="Basic and acidic residues" evidence="1">
    <location>
        <begin position="49"/>
        <end position="69"/>
    </location>
</feature>
<protein>
    <submittedName>
        <fullName evidence="3">Uncharacterized protein</fullName>
    </submittedName>
</protein>
<evidence type="ECO:0000313" key="3">
    <source>
        <dbReference type="WBParaSite" id="ACAC_0001112801-mRNA-1"/>
    </source>
</evidence>
<dbReference type="WBParaSite" id="ACAC_0001112801-mRNA-1">
    <property type="protein sequence ID" value="ACAC_0001112801-mRNA-1"/>
    <property type="gene ID" value="ACAC_0001112801"/>
</dbReference>
<feature type="region of interest" description="Disordered" evidence="1">
    <location>
        <begin position="32"/>
        <end position="84"/>
    </location>
</feature>
<dbReference type="Proteomes" id="UP000035642">
    <property type="component" value="Unassembled WGS sequence"/>
</dbReference>
<reference evidence="3" key="2">
    <citation type="submission" date="2017-02" db="UniProtKB">
        <authorList>
            <consortium name="WormBaseParasite"/>
        </authorList>
    </citation>
    <scope>IDENTIFICATION</scope>
</reference>